<organism evidence="4 5">
    <name type="scientific">Rotaria socialis</name>
    <dbReference type="NCBI Taxonomy" id="392032"/>
    <lineage>
        <taxon>Eukaryota</taxon>
        <taxon>Metazoa</taxon>
        <taxon>Spiralia</taxon>
        <taxon>Gnathifera</taxon>
        <taxon>Rotifera</taxon>
        <taxon>Eurotatoria</taxon>
        <taxon>Bdelloidea</taxon>
        <taxon>Philodinida</taxon>
        <taxon>Philodinidae</taxon>
        <taxon>Rotaria</taxon>
    </lineage>
</organism>
<dbReference type="InterPro" id="IPR001356">
    <property type="entry name" value="HD"/>
</dbReference>
<feature type="domain" description="Homeobox" evidence="3">
    <location>
        <begin position="1"/>
        <end position="25"/>
    </location>
</feature>
<comment type="subcellular location">
    <subcellularLocation>
        <location evidence="1">Nucleus</location>
    </subcellularLocation>
</comment>
<evidence type="ECO:0000256" key="2">
    <source>
        <dbReference type="SAM" id="MobiDB-lite"/>
    </source>
</evidence>
<dbReference type="Proteomes" id="UP000663848">
    <property type="component" value="Unassembled WGS sequence"/>
</dbReference>
<name>A0A822D9F3_9BILA</name>
<keyword evidence="1" id="KW-0238">DNA-binding</keyword>
<feature type="DNA-binding region" description="Homeobox" evidence="1">
    <location>
        <begin position="3"/>
        <end position="26"/>
    </location>
</feature>
<dbReference type="EMBL" id="CAJOBR010056801">
    <property type="protein sequence ID" value="CAF5063553.1"/>
    <property type="molecule type" value="Genomic_DNA"/>
</dbReference>
<comment type="caution">
    <text evidence="4">The sequence shown here is derived from an EMBL/GenBank/DDBJ whole genome shotgun (WGS) entry which is preliminary data.</text>
</comment>
<feature type="non-terminal residue" evidence="4">
    <location>
        <position position="63"/>
    </location>
</feature>
<dbReference type="Gene3D" id="1.10.10.60">
    <property type="entry name" value="Homeodomain-like"/>
    <property type="match status" value="1"/>
</dbReference>
<dbReference type="SUPFAM" id="SSF46689">
    <property type="entry name" value="Homeodomain-like"/>
    <property type="match status" value="1"/>
</dbReference>
<dbReference type="GO" id="GO:0005634">
    <property type="term" value="C:nucleus"/>
    <property type="evidence" value="ECO:0007669"/>
    <property type="project" value="UniProtKB-SubCell"/>
</dbReference>
<feature type="region of interest" description="Disordered" evidence="2">
    <location>
        <begin position="31"/>
        <end position="63"/>
    </location>
</feature>
<evidence type="ECO:0000313" key="4">
    <source>
        <dbReference type="EMBL" id="CAF5063553.1"/>
    </source>
</evidence>
<dbReference type="PROSITE" id="PS50071">
    <property type="entry name" value="HOMEOBOX_2"/>
    <property type="match status" value="1"/>
</dbReference>
<dbReference type="GO" id="GO:0003677">
    <property type="term" value="F:DNA binding"/>
    <property type="evidence" value="ECO:0007669"/>
    <property type="project" value="UniProtKB-UniRule"/>
</dbReference>
<accession>A0A822D9F3</accession>
<gene>
    <name evidence="4" type="ORF">QYT958_LOCUS42816</name>
</gene>
<feature type="compositionally biased region" description="Polar residues" evidence="2">
    <location>
        <begin position="54"/>
        <end position="63"/>
    </location>
</feature>
<keyword evidence="1" id="KW-0539">Nucleus</keyword>
<sequence>MEKTKMSLSQITVWFTNARVKMRKENKLPLNIYSKKKKKKQQDDSFHLDDTLSPPLSTQNLSF</sequence>
<keyword evidence="1" id="KW-0371">Homeobox</keyword>
<evidence type="ECO:0000313" key="5">
    <source>
        <dbReference type="Proteomes" id="UP000663848"/>
    </source>
</evidence>
<evidence type="ECO:0000256" key="1">
    <source>
        <dbReference type="PROSITE-ProRule" id="PRU00108"/>
    </source>
</evidence>
<dbReference type="AlphaFoldDB" id="A0A822D9F3"/>
<dbReference type="InterPro" id="IPR009057">
    <property type="entry name" value="Homeodomain-like_sf"/>
</dbReference>
<dbReference type="CDD" id="cd00086">
    <property type="entry name" value="homeodomain"/>
    <property type="match status" value="1"/>
</dbReference>
<proteinExistence type="predicted"/>
<reference evidence="4" key="1">
    <citation type="submission" date="2021-02" db="EMBL/GenBank/DDBJ databases">
        <authorList>
            <person name="Nowell W R."/>
        </authorList>
    </citation>
    <scope>NUCLEOTIDE SEQUENCE</scope>
</reference>
<evidence type="ECO:0000259" key="3">
    <source>
        <dbReference type="PROSITE" id="PS50071"/>
    </source>
</evidence>
<feature type="compositionally biased region" description="Basic and acidic residues" evidence="2">
    <location>
        <begin position="41"/>
        <end position="50"/>
    </location>
</feature>
<protein>
    <recommendedName>
        <fullName evidence="3">Homeobox domain-containing protein</fullName>
    </recommendedName>
</protein>